<dbReference type="EMBL" id="FOBW01000020">
    <property type="protein sequence ID" value="SEN77858.1"/>
    <property type="molecule type" value="Genomic_DNA"/>
</dbReference>
<reference evidence="2" key="1">
    <citation type="submission" date="2016-10" db="EMBL/GenBank/DDBJ databases">
        <authorList>
            <person name="Varghese N."/>
            <person name="Submissions S."/>
        </authorList>
    </citation>
    <scope>NUCLEOTIDE SEQUENCE [LARGE SCALE GENOMIC DNA]</scope>
    <source>
        <strain evidence="2">B48,IBRC-M 10115,DSM 25386,CECT 8001</strain>
    </source>
</reference>
<evidence type="ECO:0000313" key="1">
    <source>
        <dbReference type="EMBL" id="SEN77858.1"/>
    </source>
</evidence>
<sequence length="173" mass="20568">MKRIMVIGVSPGVGKTTFARTLGEALQIQVHHLDKLYWKPGWIETPLEEFADAQKKIMEGEEWIIEGNYGNTFDLRIQYADTIIYLELPLYVCLYRVVKRWVTNIGKTRPDMGEGCEEKLDWEFIKFIYTTFYSRKKKMKERFRSFQETEANKNIIILNSKKQIQDFLDARRK</sequence>
<proteinExistence type="predicted"/>
<dbReference type="NCBIfam" id="NF005994">
    <property type="entry name" value="PRK08118.1"/>
    <property type="match status" value="1"/>
</dbReference>
<protein>
    <submittedName>
        <fullName evidence="1">Adenylate kinase</fullName>
    </submittedName>
</protein>
<dbReference type="AlphaFoldDB" id="A0A1H8JCK4"/>
<dbReference type="Gene3D" id="3.40.50.300">
    <property type="entry name" value="P-loop containing nucleotide triphosphate hydrolases"/>
    <property type="match status" value="1"/>
</dbReference>
<keyword evidence="1" id="KW-0808">Transferase</keyword>
<dbReference type="CDD" id="cd01983">
    <property type="entry name" value="SIMIBI"/>
    <property type="match status" value="1"/>
</dbReference>
<dbReference type="GO" id="GO:0016301">
    <property type="term" value="F:kinase activity"/>
    <property type="evidence" value="ECO:0007669"/>
    <property type="project" value="UniProtKB-KW"/>
</dbReference>
<organism evidence="1 2">
    <name type="scientific">Mesobacillus persicus</name>
    <dbReference type="NCBI Taxonomy" id="930146"/>
    <lineage>
        <taxon>Bacteria</taxon>
        <taxon>Bacillati</taxon>
        <taxon>Bacillota</taxon>
        <taxon>Bacilli</taxon>
        <taxon>Bacillales</taxon>
        <taxon>Bacillaceae</taxon>
        <taxon>Mesobacillus</taxon>
    </lineage>
</organism>
<gene>
    <name evidence="1" type="ORF">SAMN05192533_12057</name>
</gene>
<name>A0A1H8JCK4_9BACI</name>
<dbReference type="Proteomes" id="UP000198553">
    <property type="component" value="Unassembled WGS sequence"/>
</dbReference>
<dbReference type="SUPFAM" id="SSF52540">
    <property type="entry name" value="P-loop containing nucleoside triphosphate hydrolases"/>
    <property type="match status" value="1"/>
</dbReference>
<keyword evidence="2" id="KW-1185">Reference proteome</keyword>
<accession>A0A1H8JCK4</accession>
<keyword evidence="1" id="KW-0418">Kinase</keyword>
<dbReference type="InterPro" id="IPR052922">
    <property type="entry name" value="Cytidylate_Kinase-2"/>
</dbReference>
<dbReference type="OrthoDB" id="1201990at2"/>
<evidence type="ECO:0000313" key="2">
    <source>
        <dbReference type="Proteomes" id="UP000198553"/>
    </source>
</evidence>
<dbReference type="STRING" id="930146.SAMN05192533_12057"/>
<dbReference type="RefSeq" id="WP_090749834.1">
    <property type="nucleotide sequence ID" value="NZ_FOBW01000020.1"/>
</dbReference>
<dbReference type="PANTHER" id="PTHR37816:SF3">
    <property type="entry name" value="MODULATES DNA TOPOLOGY"/>
    <property type="match status" value="1"/>
</dbReference>
<dbReference type="PANTHER" id="PTHR37816">
    <property type="entry name" value="YALI0E33011P"/>
    <property type="match status" value="1"/>
</dbReference>
<dbReference type="InterPro" id="IPR027417">
    <property type="entry name" value="P-loop_NTPase"/>
</dbReference>